<feature type="region of interest" description="Disordered" evidence="1">
    <location>
        <begin position="254"/>
        <end position="308"/>
    </location>
</feature>
<feature type="compositionally biased region" description="Basic residues" evidence="1">
    <location>
        <begin position="1"/>
        <end position="12"/>
    </location>
</feature>
<keyword evidence="2" id="KW-0812">Transmembrane</keyword>
<feature type="compositionally biased region" description="Polar residues" evidence="1">
    <location>
        <begin position="291"/>
        <end position="308"/>
    </location>
</feature>
<feature type="compositionally biased region" description="Basic and acidic residues" evidence="1">
    <location>
        <begin position="30"/>
        <end position="40"/>
    </location>
</feature>
<dbReference type="EMBL" id="DVIQ01000033">
    <property type="protein sequence ID" value="HIS31228.1"/>
    <property type="molecule type" value="Genomic_DNA"/>
</dbReference>
<organism evidence="3 4">
    <name type="scientific">Candidatus Limivivens intestinipullorum</name>
    <dbReference type="NCBI Taxonomy" id="2840858"/>
    <lineage>
        <taxon>Bacteria</taxon>
        <taxon>Bacillati</taxon>
        <taxon>Bacillota</taxon>
        <taxon>Clostridia</taxon>
        <taxon>Lachnospirales</taxon>
        <taxon>Lachnospiraceae</taxon>
        <taxon>Lachnospiraceae incertae sedis</taxon>
        <taxon>Candidatus Limivivens</taxon>
    </lineage>
</organism>
<dbReference type="Gene3D" id="3.40.190.10">
    <property type="entry name" value="Periplasmic binding protein-like II"/>
    <property type="match status" value="1"/>
</dbReference>
<reference evidence="3" key="1">
    <citation type="submission" date="2020-10" db="EMBL/GenBank/DDBJ databases">
        <authorList>
            <person name="Gilroy R."/>
        </authorList>
    </citation>
    <scope>NUCLEOTIDE SEQUENCE</scope>
    <source>
        <strain evidence="3">CHK190-19873</strain>
    </source>
</reference>
<feature type="region of interest" description="Disordered" evidence="1">
    <location>
        <begin position="1"/>
        <end position="40"/>
    </location>
</feature>
<feature type="transmembrane region" description="Helical" evidence="2">
    <location>
        <begin position="70"/>
        <end position="89"/>
    </location>
</feature>
<evidence type="ECO:0000256" key="2">
    <source>
        <dbReference type="SAM" id="Phobius"/>
    </source>
</evidence>
<reference evidence="3" key="2">
    <citation type="journal article" date="2021" name="PeerJ">
        <title>Extensive microbial diversity within the chicken gut microbiome revealed by metagenomics and culture.</title>
        <authorList>
            <person name="Gilroy R."/>
            <person name="Ravi A."/>
            <person name="Getino M."/>
            <person name="Pursley I."/>
            <person name="Horton D.L."/>
            <person name="Alikhan N.F."/>
            <person name="Baker D."/>
            <person name="Gharbi K."/>
            <person name="Hall N."/>
            <person name="Watson M."/>
            <person name="Adriaenssens E.M."/>
            <person name="Foster-Nyarko E."/>
            <person name="Jarju S."/>
            <person name="Secka A."/>
            <person name="Antonio M."/>
            <person name="Oren A."/>
            <person name="Chaudhuri R.R."/>
            <person name="La Ragione R."/>
            <person name="Hildebrand F."/>
            <person name="Pallen M.J."/>
        </authorList>
    </citation>
    <scope>NUCLEOTIDE SEQUENCE</scope>
    <source>
        <strain evidence="3">CHK190-19873</strain>
    </source>
</reference>
<evidence type="ECO:0000313" key="4">
    <source>
        <dbReference type="Proteomes" id="UP000823935"/>
    </source>
</evidence>
<keyword evidence="2" id="KW-1133">Transmembrane helix</keyword>
<gene>
    <name evidence="3" type="ORF">IAB44_06740</name>
</gene>
<evidence type="ECO:0000256" key="1">
    <source>
        <dbReference type="SAM" id="MobiDB-lite"/>
    </source>
</evidence>
<dbReference type="Proteomes" id="UP000823935">
    <property type="component" value="Unassembled WGS sequence"/>
</dbReference>
<evidence type="ECO:0000313" key="3">
    <source>
        <dbReference type="EMBL" id="HIS31228.1"/>
    </source>
</evidence>
<proteinExistence type="predicted"/>
<name>A0A9D1ESP8_9FIRM</name>
<dbReference type="AlphaFoldDB" id="A0A9D1ESP8"/>
<protein>
    <recommendedName>
        <fullName evidence="5">Extracellular solute-binding protein</fullName>
    </recommendedName>
</protein>
<evidence type="ECO:0008006" key="5">
    <source>
        <dbReference type="Google" id="ProtNLM"/>
    </source>
</evidence>
<sequence length="308" mass="34588">MEKKNRKNKKTQGTRVHIPGVPGDNLDESSSQKRYESDLTPKEKRQLEWQKISSLGFQAKAEYIWNYYKLHIAGIILGILAIIGVVNWIERMKYEDILCVTVVNAINDTTQLAADFKEYLGDDDQYHQINFDSSIQVGNINEMDYSMTMKMTVLVGSGSMDILVGDEQFLKYYEDHDVFYKLSEVLDDDLYEALQDNMVDDYILEIGESERWLSYEMVYYDPIYVAVVVSGKNPDTAVEFIRWLSTDQPCALSSESETGVEIDAAGQTDTAVQTKEASEADTAAQAGEASGTDTTARAEETSGTDTTA</sequence>
<keyword evidence="2" id="KW-0472">Membrane</keyword>
<comment type="caution">
    <text evidence="3">The sequence shown here is derived from an EMBL/GenBank/DDBJ whole genome shotgun (WGS) entry which is preliminary data.</text>
</comment>
<accession>A0A9D1ESP8</accession>